<proteinExistence type="predicted"/>
<evidence type="ECO:0000256" key="1">
    <source>
        <dbReference type="SAM" id="Phobius"/>
    </source>
</evidence>
<keyword evidence="1" id="KW-0812">Transmembrane</keyword>
<gene>
    <name evidence="2" type="ORF">ACBP88_10000</name>
</gene>
<accession>A0ABV4ID54</accession>
<comment type="caution">
    <text evidence="2">The sequence shown here is derived from an EMBL/GenBank/DDBJ whole genome shotgun (WGS) entry which is preliminary data.</text>
</comment>
<organism evidence="2 3">
    <name type="scientific">Comamonas jiangduensis</name>
    <dbReference type="NCBI Taxonomy" id="1194168"/>
    <lineage>
        <taxon>Bacteria</taxon>
        <taxon>Pseudomonadati</taxon>
        <taxon>Pseudomonadota</taxon>
        <taxon>Betaproteobacteria</taxon>
        <taxon>Burkholderiales</taxon>
        <taxon>Comamonadaceae</taxon>
        <taxon>Comamonas</taxon>
    </lineage>
</organism>
<dbReference type="Proteomes" id="UP001567350">
    <property type="component" value="Unassembled WGS sequence"/>
</dbReference>
<evidence type="ECO:0008006" key="4">
    <source>
        <dbReference type="Google" id="ProtNLM"/>
    </source>
</evidence>
<keyword evidence="1" id="KW-0472">Membrane</keyword>
<protein>
    <recommendedName>
        <fullName evidence="4">Flippase-like domain-containing protein</fullName>
    </recommendedName>
</protein>
<sequence>MRMLARSRSLSATLFWLSVLAFLAFSGLKAVHGGMPDAAGALTMPVLVYGLAHALRAVRLGVLLGAGRARRLLGLYFYTAACSAVIPFKLGELVRINEIAWWSGSYWRGLLIVWIERVFDVVAIGGMALFILGTGAQEPKDIGLLLWAIGGFVFLTVLFFFIVPEQLCGLNLHVMRSYRGRKAVHILRMLDSCYQLFDQVRPLLAGKLVTLSLLTLFIWGAELLAVAMLFDSNPWQGAVTSLVRQFVLVLGDGGQAAGFLAGFEDVKMLALIALGVVALAFYGRLRLQAHKGSN</sequence>
<keyword evidence="3" id="KW-1185">Reference proteome</keyword>
<feature type="transmembrane region" description="Helical" evidence="1">
    <location>
        <begin position="144"/>
        <end position="163"/>
    </location>
</feature>
<dbReference type="RefSeq" id="WP_370892401.1">
    <property type="nucleotide sequence ID" value="NZ_JBGJLT010000009.1"/>
</dbReference>
<name>A0ABV4ID54_9BURK</name>
<evidence type="ECO:0000313" key="2">
    <source>
        <dbReference type="EMBL" id="MEZ2739772.1"/>
    </source>
</evidence>
<keyword evidence="1" id="KW-1133">Transmembrane helix</keyword>
<reference evidence="2 3" key="1">
    <citation type="submission" date="2024-08" db="EMBL/GenBank/DDBJ databases">
        <authorList>
            <person name="Feng Z."/>
            <person name="Ronholm J."/>
        </authorList>
    </citation>
    <scope>NUCLEOTIDE SEQUENCE [LARGE SCALE GENOMIC DNA]</scope>
    <source>
        <strain evidence="2 3">4-AB0-8</strain>
    </source>
</reference>
<evidence type="ECO:0000313" key="3">
    <source>
        <dbReference type="Proteomes" id="UP001567350"/>
    </source>
</evidence>
<feature type="transmembrane region" description="Helical" evidence="1">
    <location>
        <begin position="268"/>
        <end position="285"/>
    </location>
</feature>
<dbReference type="EMBL" id="JBGJLR010000010">
    <property type="protein sequence ID" value="MEZ2739772.1"/>
    <property type="molecule type" value="Genomic_DNA"/>
</dbReference>
<feature type="transmembrane region" description="Helical" evidence="1">
    <location>
        <begin position="208"/>
        <end position="230"/>
    </location>
</feature>
<feature type="transmembrane region" description="Helical" evidence="1">
    <location>
        <begin position="111"/>
        <end position="132"/>
    </location>
</feature>
<feature type="transmembrane region" description="Helical" evidence="1">
    <location>
        <begin position="46"/>
        <end position="66"/>
    </location>
</feature>